<feature type="transmembrane region" description="Helical" evidence="7">
    <location>
        <begin position="316"/>
        <end position="335"/>
    </location>
</feature>
<accession>A0A0C2D5W4</accession>
<dbReference type="PANTHER" id="PTHR43731:SF14">
    <property type="entry name" value="PRESENILIN-ASSOCIATED RHOMBOID-LIKE PROTEIN, MITOCHONDRIAL"/>
    <property type="match status" value="1"/>
</dbReference>
<evidence type="ECO:0000256" key="2">
    <source>
        <dbReference type="ARBA" id="ARBA00009045"/>
    </source>
</evidence>
<dbReference type="SUPFAM" id="SSF144091">
    <property type="entry name" value="Rhomboid-like"/>
    <property type="match status" value="1"/>
</dbReference>
<dbReference type="EMBL" id="JMCC02000054">
    <property type="protein sequence ID" value="KIG15437.1"/>
    <property type="molecule type" value="Genomic_DNA"/>
</dbReference>
<keyword evidence="6 7" id="KW-0472">Membrane</keyword>
<evidence type="ECO:0000259" key="8">
    <source>
        <dbReference type="Pfam" id="PF01694"/>
    </source>
</evidence>
<dbReference type="Gene3D" id="1.20.1540.10">
    <property type="entry name" value="Rhomboid-like"/>
    <property type="match status" value="1"/>
</dbReference>
<dbReference type="GO" id="GO:0006508">
    <property type="term" value="P:proteolysis"/>
    <property type="evidence" value="ECO:0007669"/>
    <property type="project" value="UniProtKB-KW"/>
</dbReference>
<gene>
    <name evidence="9" type="ORF">DB30_05633</name>
</gene>
<dbReference type="InterPro" id="IPR035952">
    <property type="entry name" value="Rhomboid-like_sf"/>
</dbReference>
<keyword evidence="5 7" id="KW-1133">Transmembrane helix</keyword>
<dbReference type="AlphaFoldDB" id="A0A0C2D5W4"/>
<evidence type="ECO:0000313" key="9">
    <source>
        <dbReference type="EMBL" id="KIG15437.1"/>
    </source>
</evidence>
<dbReference type="InterPro" id="IPR050925">
    <property type="entry name" value="Rhomboid_protease_S54"/>
</dbReference>
<feature type="domain" description="Peptidase S54 rhomboid" evidence="8">
    <location>
        <begin position="252"/>
        <end position="394"/>
    </location>
</feature>
<dbReference type="RefSeq" id="WP_052551714.1">
    <property type="nucleotide sequence ID" value="NZ_JMCC02000054.1"/>
</dbReference>
<dbReference type="PANTHER" id="PTHR43731">
    <property type="entry name" value="RHOMBOID PROTEASE"/>
    <property type="match status" value="1"/>
</dbReference>
<comment type="similarity">
    <text evidence="2">Belongs to the peptidase S54 family.</text>
</comment>
<keyword evidence="9" id="KW-0645">Protease</keyword>
<proteinExistence type="inferred from homology"/>
<feature type="transmembrane region" description="Helical" evidence="7">
    <location>
        <begin position="379"/>
        <end position="401"/>
    </location>
</feature>
<evidence type="ECO:0000256" key="3">
    <source>
        <dbReference type="ARBA" id="ARBA00022692"/>
    </source>
</evidence>
<dbReference type="GO" id="GO:0004252">
    <property type="term" value="F:serine-type endopeptidase activity"/>
    <property type="evidence" value="ECO:0007669"/>
    <property type="project" value="InterPro"/>
</dbReference>
<name>A0A0C2D5W4_9BACT</name>
<comment type="subcellular location">
    <subcellularLocation>
        <location evidence="1">Membrane</location>
        <topology evidence="1">Multi-pass membrane protein</topology>
    </subcellularLocation>
</comment>
<comment type="caution">
    <text evidence="9">The sequence shown here is derived from an EMBL/GenBank/DDBJ whole genome shotgun (WGS) entry which is preliminary data.</text>
</comment>
<evidence type="ECO:0000256" key="5">
    <source>
        <dbReference type="ARBA" id="ARBA00022989"/>
    </source>
</evidence>
<organism evidence="9 10">
    <name type="scientific">Enhygromyxa salina</name>
    <dbReference type="NCBI Taxonomy" id="215803"/>
    <lineage>
        <taxon>Bacteria</taxon>
        <taxon>Pseudomonadati</taxon>
        <taxon>Myxococcota</taxon>
        <taxon>Polyangia</taxon>
        <taxon>Nannocystales</taxon>
        <taxon>Nannocystaceae</taxon>
        <taxon>Enhygromyxa</taxon>
    </lineage>
</organism>
<dbReference type="Pfam" id="PF01694">
    <property type="entry name" value="Rhomboid"/>
    <property type="match status" value="1"/>
</dbReference>
<feature type="transmembrane region" description="Helical" evidence="7">
    <location>
        <begin position="261"/>
        <end position="281"/>
    </location>
</feature>
<feature type="transmembrane region" description="Helical" evidence="7">
    <location>
        <begin position="177"/>
        <end position="198"/>
    </location>
</feature>
<evidence type="ECO:0000256" key="1">
    <source>
        <dbReference type="ARBA" id="ARBA00004141"/>
    </source>
</evidence>
<keyword evidence="4" id="KW-0378">Hydrolase</keyword>
<keyword evidence="3 7" id="KW-0812">Transmembrane</keyword>
<dbReference type="GO" id="GO:0016020">
    <property type="term" value="C:membrane"/>
    <property type="evidence" value="ECO:0007669"/>
    <property type="project" value="UniProtKB-SubCell"/>
</dbReference>
<reference evidence="9 10" key="1">
    <citation type="submission" date="2014-12" db="EMBL/GenBank/DDBJ databases">
        <title>Genome assembly of Enhygromyxa salina DSM 15201.</title>
        <authorList>
            <person name="Sharma G."/>
            <person name="Subramanian S."/>
        </authorList>
    </citation>
    <scope>NUCLEOTIDE SEQUENCE [LARGE SCALE GENOMIC DNA]</scope>
    <source>
        <strain evidence="9 10">DSM 15201</strain>
    </source>
</reference>
<dbReference type="InterPro" id="IPR022764">
    <property type="entry name" value="Peptidase_S54_rhomboid_dom"/>
</dbReference>
<protein>
    <submittedName>
        <fullName evidence="9">Rhomboid family serine protease</fullName>
    </submittedName>
</protein>
<feature type="transmembrane region" description="Helical" evidence="7">
    <location>
        <begin position="293"/>
        <end position="310"/>
    </location>
</feature>
<dbReference type="Proteomes" id="UP000031599">
    <property type="component" value="Unassembled WGS sequence"/>
</dbReference>
<sequence length="416" mass="45265">MNAPVPTRDQVDAQCPACRLHALVPMLLRRIERDRWAQAEPNEDLGNDEVVQIDACPVCNGAWFDVGELDLLAGEATDLEHALDPSSRPSKRGCPRGCGIMREHDLPGVIRTPVDHCPACKGIWLDGHERHKLAKSTTREGQQDVKKRLARRGAIWAAQLLVQLPVEVENPVNTTPWVVITILVALFGSFALQLMGIVDLGNCAPGLAGLPSGAMFGDLADGATFADLCFAPVAGSLKHQWGRLGFAALSEGSWYTLATHWFLHGGWAHLLGNCYFLYIFGDNVETLFGRLRFALFFLGAAIVGGFAEVLLTQNTIAPIIGASGGIAGVMAAYLWCFPRNKLFQVVLFVQLKLPVWVYLFVWVGFQAVMGVFATSDAGVAWFSHLFGFAFGGGVTPLILWMRRGEVARSVRTPALG</sequence>
<evidence type="ECO:0000313" key="10">
    <source>
        <dbReference type="Proteomes" id="UP000031599"/>
    </source>
</evidence>
<evidence type="ECO:0000256" key="4">
    <source>
        <dbReference type="ARBA" id="ARBA00022801"/>
    </source>
</evidence>
<evidence type="ECO:0000256" key="7">
    <source>
        <dbReference type="SAM" id="Phobius"/>
    </source>
</evidence>
<evidence type="ECO:0000256" key="6">
    <source>
        <dbReference type="ARBA" id="ARBA00023136"/>
    </source>
</evidence>